<evidence type="ECO:0000256" key="6">
    <source>
        <dbReference type="SAM" id="Phobius"/>
    </source>
</evidence>
<comment type="subcellular location">
    <subcellularLocation>
        <location evidence="1">Cell membrane</location>
        <topology evidence="1">Multi-pass membrane protein</topology>
    </subcellularLocation>
</comment>
<evidence type="ECO:0000256" key="1">
    <source>
        <dbReference type="ARBA" id="ARBA00004651"/>
    </source>
</evidence>
<feature type="transmembrane region" description="Helical" evidence="6">
    <location>
        <begin position="32"/>
        <end position="50"/>
    </location>
</feature>
<comment type="caution">
    <text evidence="8">The sequence shown here is derived from an EMBL/GenBank/DDBJ whole genome shotgun (WGS) entry which is preliminary data.</text>
</comment>
<dbReference type="Proteomes" id="UP000019460">
    <property type="component" value="Unassembled WGS sequence"/>
</dbReference>
<evidence type="ECO:0000256" key="3">
    <source>
        <dbReference type="ARBA" id="ARBA00022692"/>
    </source>
</evidence>
<organism evidence="8 9">
    <name type="scientific">Imhoffiella purpurea</name>
    <dbReference type="NCBI Taxonomy" id="1249627"/>
    <lineage>
        <taxon>Bacteria</taxon>
        <taxon>Pseudomonadati</taxon>
        <taxon>Pseudomonadota</taxon>
        <taxon>Gammaproteobacteria</taxon>
        <taxon>Chromatiales</taxon>
        <taxon>Chromatiaceae</taxon>
        <taxon>Imhoffiella</taxon>
    </lineage>
</organism>
<dbReference type="Pfam" id="PF13244">
    <property type="entry name" value="MbhD"/>
    <property type="match status" value="1"/>
</dbReference>
<evidence type="ECO:0000256" key="5">
    <source>
        <dbReference type="ARBA" id="ARBA00023136"/>
    </source>
</evidence>
<evidence type="ECO:0000313" key="8">
    <source>
        <dbReference type="EMBL" id="EXJ13734.1"/>
    </source>
</evidence>
<reference evidence="8 9" key="1">
    <citation type="submission" date="2012-11" db="EMBL/GenBank/DDBJ databases">
        <title>Genome assembly of Thiorhodococcus sp. AK35.</title>
        <authorList>
            <person name="Nupur N."/>
            <person name="Khatri I."/>
            <person name="Subramanian S."/>
            <person name="Pinnaka A."/>
        </authorList>
    </citation>
    <scope>NUCLEOTIDE SEQUENCE [LARGE SCALE GENOMIC DNA]</scope>
    <source>
        <strain evidence="8 9">AK35</strain>
    </source>
</reference>
<dbReference type="AlphaFoldDB" id="W9V313"/>
<dbReference type="EMBL" id="AONC01000061">
    <property type="protein sequence ID" value="EXJ13734.1"/>
    <property type="molecule type" value="Genomic_DNA"/>
</dbReference>
<dbReference type="STRING" id="1249627.D779_3489"/>
<protein>
    <recommendedName>
        <fullName evidence="7">MrpA C-terminal/MbhD domain-containing protein</fullName>
    </recommendedName>
</protein>
<sequence length="99" mass="10388">MAVLILVFDLILVATLLGLALAALTSREPSRAATLFIAFGIWLSLVWARLQAPDLALAEAAIGAGFGGALMLAAARRTAHRATRGRGDEETEPDEAHPP</sequence>
<dbReference type="InterPro" id="IPR025383">
    <property type="entry name" value="MrpA_C/MbhD"/>
</dbReference>
<proteinExistence type="predicted"/>
<gene>
    <name evidence="8" type="ORF">D779_3489</name>
</gene>
<keyword evidence="4 6" id="KW-1133">Transmembrane helix</keyword>
<evidence type="ECO:0000313" key="9">
    <source>
        <dbReference type="Proteomes" id="UP000019460"/>
    </source>
</evidence>
<name>W9V313_9GAMM</name>
<feature type="transmembrane region" description="Helical" evidence="6">
    <location>
        <begin position="6"/>
        <end position="25"/>
    </location>
</feature>
<feature type="transmembrane region" description="Helical" evidence="6">
    <location>
        <begin position="56"/>
        <end position="75"/>
    </location>
</feature>
<dbReference type="GO" id="GO:0005886">
    <property type="term" value="C:plasma membrane"/>
    <property type="evidence" value="ECO:0007669"/>
    <property type="project" value="UniProtKB-SubCell"/>
</dbReference>
<feature type="domain" description="MrpA C-terminal/MbhD" evidence="7">
    <location>
        <begin position="15"/>
        <end position="78"/>
    </location>
</feature>
<keyword evidence="2" id="KW-1003">Cell membrane</keyword>
<keyword evidence="9" id="KW-1185">Reference proteome</keyword>
<evidence type="ECO:0000259" key="7">
    <source>
        <dbReference type="Pfam" id="PF13244"/>
    </source>
</evidence>
<accession>W9V313</accession>
<dbReference type="eggNOG" id="COG1563">
    <property type="taxonomic scope" value="Bacteria"/>
</dbReference>
<keyword evidence="3 6" id="KW-0812">Transmembrane</keyword>
<keyword evidence="5 6" id="KW-0472">Membrane</keyword>
<evidence type="ECO:0000256" key="4">
    <source>
        <dbReference type="ARBA" id="ARBA00022989"/>
    </source>
</evidence>
<evidence type="ECO:0000256" key="2">
    <source>
        <dbReference type="ARBA" id="ARBA00022475"/>
    </source>
</evidence>
<dbReference type="RefSeq" id="WP_043756478.1">
    <property type="nucleotide sequence ID" value="NZ_AONC01000061.1"/>
</dbReference>